<evidence type="ECO:0000259" key="11">
    <source>
        <dbReference type="SMART" id="SM00900"/>
    </source>
</evidence>
<evidence type="ECO:0000256" key="1">
    <source>
        <dbReference type="ARBA" id="ARBA00001917"/>
    </source>
</evidence>
<feature type="signal peptide" evidence="10">
    <location>
        <begin position="1"/>
        <end position="18"/>
    </location>
</feature>
<reference evidence="12 13" key="1">
    <citation type="submission" date="2018-08" db="EMBL/GenBank/DDBJ databases">
        <title>A genome reference for cultivated species of the human gut microbiota.</title>
        <authorList>
            <person name="Zou Y."/>
            <person name="Xue W."/>
            <person name="Luo G."/>
        </authorList>
    </citation>
    <scope>NUCLEOTIDE SEQUENCE [LARGE SCALE GENOMIC DNA]</scope>
    <source>
        <strain evidence="12 13">AF24-29</strain>
    </source>
</reference>
<dbReference type="PRINTS" id="PR00411">
    <property type="entry name" value="PNDRDTASEI"/>
</dbReference>
<dbReference type="SUPFAM" id="SSF51905">
    <property type="entry name" value="FAD/NAD(P)-binding domain"/>
    <property type="match status" value="1"/>
</dbReference>
<evidence type="ECO:0000256" key="4">
    <source>
        <dbReference type="ARBA" id="ARBA00013137"/>
    </source>
</evidence>
<evidence type="ECO:0000256" key="9">
    <source>
        <dbReference type="ARBA" id="ARBA00049922"/>
    </source>
</evidence>
<dbReference type="SMART" id="SM00900">
    <property type="entry name" value="FMN_bind"/>
    <property type="match status" value="1"/>
</dbReference>
<evidence type="ECO:0000313" key="12">
    <source>
        <dbReference type="EMBL" id="RGR75087.1"/>
    </source>
</evidence>
<dbReference type="SUPFAM" id="SSF56425">
    <property type="entry name" value="Succinate dehydrogenase/fumarate reductase flavoprotein, catalytic domain"/>
    <property type="match status" value="1"/>
</dbReference>
<dbReference type="Gene3D" id="3.90.1010.20">
    <property type="match status" value="1"/>
</dbReference>
<dbReference type="PROSITE" id="PS51257">
    <property type="entry name" value="PROKAR_LIPOPROTEIN"/>
    <property type="match status" value="1"/>
</dbReference>
<accession>A0A412G3J9</accession>
<feature type="domain" description="FMN-binding" evidence="11">
    <location>
        <begin position="45"/>
        <end position="134"/>
    </location>
</feature>
<dbReference type="PANTHER" id="PTHR43400">
    <property type="entry name" value="FUMARATE REDUCTASE"/>
    <property type="match status" value="1"/>
</dbReference>
<evidence type="ECO:0000313" key="13">
    <source>
        <dbReference type="Proteomes" id="UP000284178"/>
    </source>
</evidence>
<dbReference type="Gene3D" id="3.50.50.60">
    <property type="entry name" value="FAD/NAD(P)-binding domain"/>
    <property type="match status" value="2"/>
</dbReference>
<evidence type="ECO:0000256" key="10">
    <source>
        <dbReference type="SAM" id="SignalP"/>
    </source>
</evidence>
<dbReference type="Pfam" id="PF00890">
    <property type="entry name" value="FAD_binding_2"/>
    <property type="match status" value="2"/>
</dbReference>
<keyword evidence="10" id="KW-0732">Signal</keyword>
<dbReference type="Pfam" id="PF04205">
    <property type="entry name" value="FMN_bind"/>
    <property type="match status" value="1"/>
</dbReference>
<dbReference type="Proteomes" id="UP000284178">
    <property type="component" value="Unassembled WGS sequence"/>
</dbReference>
<dbReference type="InterPro" id="IPR027477">
    <property type="entry name" value="Succ_DH/fumarate_Rdtase_cat_sf"/>
</dbReference>
<proteinExistence type="inferred from homology"/>
<comment type="similarity">
    <text evidence="3">Belongs to the FAD-dependent oxidoreductase 2 family. FRD/SDH subfamily.</text>
</comment>
<gene>
    <name evidence="12" type="ORF">DWY25_06650</name>
</gene>
<dbReference type="GO" id="GO:0016020">
    <property type="term" value="C:membrane"/>
    <property type="evidence" value="ECO:0007669"/>
    <property type="project" value="InterPro"/>
</dbReference>
<dbReference type="InterPro" id="IPR036188">
    <property type="entry name" value="FAD/NAD-bd_sf"/>
</dbReference>
<keyword evidence="8" id="KW-0560">Oxidoreductase</keyword>
<dbReference type="PANTHER" id="PTHR43400:SF7">
    <property type="entry name" value="FAD-DEPENDENT OXIDOREDUCTASE 2 FAD BINDING DOMAIN-CONTAINING PROTEIN"/>
    <property type="match status" value="1"/>
</dbReference>
<evidence type="ECO:0000256" key="6">
    <source>
        <dbReference type="ARBA" id="ARBA00022630"/>
    </source>
</evidence>
<dbReference type="EMBL" id="QRUP01000006">
    <property type="protein sequence ID" value="RGR75087.1"/>
    <property type="molecule type" value="Genomic_DNA"/>
</dbReference>
<sequence>MKKAMLLLTSFLMICSMAGCSTPKKDEPTAATGMKAGTYTATSQGMNDVVEVTVEVSEDAIVSVKVTKDSETPGIGGVLKNAAGKELDEGGKAPTVLIPEEIVANQSLDVDTVAGATITSAAVINAVKDCLTQAGADPANWMKEVASEAQQDQSADVVVVGGGGAGLAAAISASQKGANVVIVEKNGEVGGDTLVCGAIYNTPDEPLQNKVTMTDAVKTTVEKALAEDPINDAHAALQKEVQAQWDEYKASGRTDLFDTKEWYALQTWINGDKVGDLDLVKVLCYDSYEGLEWIESLGMEFSDIIGQGAGSLWQRTHTSTMQMGTGFISTYVENILKDEKITVLTSSTAEKLVQDDAGKVTGVVCKDKAGNEFTVSANMGVVLATGGFAANSKMVQEYNTSGKWNDLSKVMTTNRFSSSQGDGISMALEAGASLTDMEQIQLLYLGNVKDGQLTKYPPRDVNGTDQIIFINKEGKRFVREDGRRDEICLAVMAQTDSMFYMLESGDGAGYVDITDPNWRSADGFTFDYLKENGYILVADTLDDLASQMGIDAATLKETVDSFNAAADGGTDEFGRTLYSTKLENGPWVATARQACVHHTMGGVTIDTETRVLDEAGQPISGLYAAGEITGGIHGANRLGGNAVVDTVVFGKLAGETVVADAK</sequence>
<dbReference type="Gene3D" id="3.90.700.10">
    <property type="entry name" value="Succinate dehydrogenase/fumarate reductase flavoprotein, catalytic domain"/>
    <property type="match status" value="1"/>
</dbReference>
<feature type="chain" id="PRO_5039384728" description="Urocanate reductase" evidence="10">
    <location>
        <begin position="19"/>
        <end position="662"/>
    </location>
</feature>
<evidence type="ECO:0000256" key="3">
    <source>
        <dbReference type="ARBA" id="ARBA00008040"/>
    </source>
</evidence>
<keyword evidence="6" id="KW-0285">Flavoprotein</keyword>
<keyword evidence="7" id="KW-0274">FAD</keyword>
<dbReference type="RefSeq" id="WP_006061247.1">
    <property type="nucleotide sequence ID" value="NZ_CABJCV010000006.1"/>
</dbReference>
<dbReference type="EC" id="1.3.99.33" evidence="4"/>
<evidence type="ECO:0000256" key="2">
    <source>
        <dbReference type="ARBA" id="ARBA00001974"/>
    </source>
</evidence>
<dbReference type="GeneID" id="83015083"/>
<dbReference type="GO" id="GO:0033765">
    <property type="term" value="F:steroid dehydrogenase activity, acting on the CH-CH group of donors"/>
    <property type="evidence" value="ECO:0007669"/>
    <property type="project" value="UniProtKB-ARBA"/>
</dbReference>
<evidence type="ECO:0000256" key="8">
    <source>
        <dbReference type="ARBA" id="ARBA00023002"/>
    </source>
</evidence>
<comment type="cofactor">
    <cofactor evidence="1">
        <name>FMN</name>
        <dbReference type="ChEBI" id="CHEBI:58210"/>
    </cofactor>
</comment>
<dbReference type="InterPro" id="IPR007329">
    <property type="entry name" value="FMN-bd"/>
</dbReference>
<evidence type="ECO:0000256" key="7">
    <source>
        <dbReference type="ARBA" id="ARBA00022827"/>
    </source>
</evidence>
<dbReference type="InterPro" id="IPR003953">
    <property type="entry name" value="FAD-dep_OxRdtase_2_FAD-bd"/>
</dbReference>
<organism evidence="12 13">
    <name type="scientific">Holdemania filiformis</name>
    <dbReference type="NCBI Taxonomy" id="61171"/>
    <lineage>
        <taxon>Bacteria</taxon>
        <taxon>Bacillati</taxon>
        <taxon>Bacillota</taxon>
        <taxon>Erysipelotrichia</taxon>
        <taxon>Erysipelotrichales</taxon>
        <taxon>Erysipelotrichaceae</taxon>
        <taxon>Holdemania</taxon>
    </lineage>
</organism>
<dbReference type="AlphaFoldDB" id="A0A412G3J9"/>
<dbReference type="InterPro" id="IPR050315">
    <property type="entry name" value="FAD-oxidoreductase_2"/>
</dbReference>
<comment type="catalytic activity">
    <reaction evidence="9">
        <text>dihydrourocanate + A = urocanate + AH2</text>
        <dbReference type="Rhea" id="RHEA:36059"/>
        <dbReference type="ChEBI" id="CHEBI:13193"/>
        <dbReference type="ChEBI" id="CHEBI:17499"/>
        <dbReference type="ChEBI" id="CHEBI:27247"/>
        <dbReference type="ChEBI" id="CHEBI:72991"/>
        <dbReference type="EC" id="1.3.99.33"/>
    </reaction>
</comment>
<evidence type="ECO:0000256" key="5">
    <source>
        <dbReference type="ARBA" id="ARBA00015872"/>
    </source>
</evidence>
<protein>
    <recommendedName>
        <fullName evidence="5">Urocanate reductase</fullName>
        <ecNumber evidence="4">1.3.99.33</ecNumber>
    </recommendedName>
</protein>
<comment type="caution">
    <text evidence="12">The sequence shown here is derived from an EMBL/GenBank/DDBJ whole genome shotgun (WGS) entry which is preliminary data.</text>
</comment>
<dbReference type="GO" id="GO:0010181">
    <property type="term" value="F:FMN binding"/>
    <property type="evidence" value="ECO:0007669"/>
    <property type="project" value="InterPro"/>
</dbReference>
<comment type="cofactor">
    <cofactor evidence="2">
        <name>FAD</name>
        <dbReference type="ChEBI" id="CHEBI:57692"/>
    </cofactor>
</comment>
<keyword evidence="13" id="KW-1185">Reference proteome</keyword>
<name>A0A412G3J9_9FIRM</name>